<dbReference type="InterPro" id="IPR045782">
    <property type="entry name" value="TrbL_3"/>
</dbReference>
<feature type="transmembrane region" description="Helical" evidence="2">
    <location>
        <begin position="67"/>
        <end position="86"/>
    </location>
</feature>
<feature type="compositionally biased region" description="Gly residues" evidence="1">
    <location>
        <begin position="314"/>
        <end position="338"/>
    </location>
</feature>
<feature type="transmembrane region" description="Helical" evidence="2">
    <location>
        <begin position="238"/>
        <end position="259"/>
    </location>
</feature>
<keyword evidence="2" id="KW-0472">Membrane</keyword>
<protein>
    <recommendedName>
        <fullName evidence="5">TrbL/VirB6 plasmid conjugal transfer protein</fullName>
    </recommendedName>
</protein>
<feature type="transmembrane region" description="Helical" evidence="2">
    <location>
        <begin position="271"/>
        <end position="290"/>
    </location>
</feature>
<evidence type="ECO:0000313" key="3">
    <source>
        <dbReference type="EMBL" id="MFD0315654.1"/>
    </source>
</evidence>
<dbReference type="Proteomes" id="UP001597023">
    <property type="component" value="Unassembled WGS sequence"/>
</dbReference>
<evidence type="ECO:0000256" key="2">
    <source>
        <dbReference type="SAM" id="Phobius"/>
    </source>
</evidence>
<organism evidence="3 4">
    <name type="scientific">Streptomyces flavalbus</name>
    <dbReference type="NCBI Taxonomy" id="2665155"/>
    <lineage>
        <taxon>Bacteria</taxon>
        <taxon>Bacillati</taxon>
        <taxon>Actinomycetota</taxon>
        <taxon>Actinomycetes</taxon>
        <taxon>Kitasatosporales</taxon>
        <taxon>Streptomycetaceae</taxon>
        <taxon>Streptomyces</taxon>
    </lineage>
</organism>
<keyword evidence="4" id="KW-1185">Reference proteome</keyword>
<feature type="transmembrane region" description="Helical" evidence="2">
    <location>
        <begin position="148"/>
        <end position="167"/>
    </location>
</feature>
<keyword evidence="2" id="KW-1133">Transmembrane helix</keyword>
<name>A0ABW2W9E0_9ACTN</name>
<sequence>MNLAAAGAGCDGGIDFLGMFGDPIGTMIQMVAEIIIQGALGVFDAVWDIESTNPGASSKISNQTRWIVVYLACGSILVAATKMALTRRAESGQLALKGILRVLVVSAGVTAIIGTFVDLTDRYSDFLLRGTLQNLMEGINCNGDVPNMLLLVIGVLLLIAGIIHALLMWIRLGVMIILMGTLPIAAAASMTDWGGTWWRKHVGWMAAWLLYKPTVALVLYSGSVMVDASEAHSDVDTQIAGMGLLLLSAVALPALMRLIVPATAALGGDSVGSATMGVAGGIASGAVSLADSGGRKAASGGGGGGPSGSRGPSGASGGSGASGSGGRGGANGGAGPAGQAGAAGAGAGGAGAAGAGAAGAGAAGAGAASAGAASAGGAAAAANPALAALVVAGKIGKGAVGVLASGVQGANRDDDR</sequence>
<dbReference type="RefSeq" id="WP_381609111.1">
    <property type="nucleotide sequence ID" value="NZ_JBHTEB010000001.1"/>
</dbReference>
<dbReference type="Pfam" id="PF19590">
    <property type="entry name" value="TrbL_3"/>
    <property type="match status" value="1"/>
</dbReference>
<feature type="transmembrane region" description="Helical" evidence="2">
    <location>
        <begin position="172"/>
        <end position="190"/>
    </location>
</feature>
<proteinExistence type="predicted"/>
<gene>
    <name evidence="3" type="ORF">ACFQZ6_15755</name>
</gene>
<feature type="transmembrane region" description="Helical" evidence="2">
    <location>
        <begin position="202"/>
        <end position="226"/>
    </location>
</feature>
<keyword evidence="2" id="KW-0812">Transmembrane</keyword>
<feature type="compositionally biased region" description="Gly residues" evidence="1">
    <location>
        <begin position="299"/>
        <end position="308"/>
    </location>
</feature>
<evidence type="ECO:0000313" key="4">
    <source>
        <dbReference type="Proteomes" id="UP001597023"/>
    </source>
</evidence>
<accession>A0ABW2W9E0</accession>
<feature type="transmembrane region" description="Helical" evidence="2">
    <location>
        <begin position="98"/>
        <end position="117"/>
    </location>
</feature>
<evidence type="ECO:0008006" key="5">
    <source>
        <dbReference type="Google" id="ProtNLM"/>
    </source>
</evidence>
<comment type="caution">
    <text evidence="3">The sequence shown here is derived from an EMBL/GenBank/DDBJ whole genome shotgun (WGS) entry which is preliminary data.</text>
</comment>
<dbReference type="EMBL" id="JBHTEB010000001">
    <property type="protein sequence ID" value="MFD0315654.1"/>
    <property type="molecule type" value="Genomic_DNA"/>
</dbReference>
<evidence type="ECO:0000256" key="1">
    <source>
        <dbReference type="SAM" id="MobiDB-lite"/>
    </source>
</evidence>
<reference evidence="4" key="1">
    <citation type="journal article" date="2019" name="Int. J. Syst. Evol. Microbiol.">
        <title>The Global Catalogue of Microorganisms (GCM) 10K type strain sequencing project: providing services to taxonomists for standard genome sequencing and annotation.</title>
        <authorList>
            <consortium name="The Broad Institute Genomics Platform"/>
            <consortium name="The Broad Institute Genome Sequencing Center for Infectious Disease"/>
            <person name="Wu L."/>
            <person name="Ma J."/>
        </authorList>
    </citation>
    <scope>NUCLEOTIDE SEQUENCE [LARGE SCALE GENOMIC DNA]</scope>
    <source>
        <strain evidence="4">CGMCC 4.7400</strain>
    </source>
</reference>
<feature type="region of interest" description="Disordered" evidence="1">
    <location>
        <begin position="295"/>
        <end position="338"/>
    </location>
</feature>